<accession>A0AAV9FLU5</accession>
<protein>
    <submittedName>
        <fullName evidence="2">Uncharacterized protein</fullName>
    </submittedName>
</protein>
<gene>
    <name evidence="2" type="ORF">QJS10_CPA01g02373</name>
</gene>
<reference evidence="2" key="1">
    <citation type="journal article" date="2023" name="Nat. Commun.">
        <title>Diploid and tetraploid genomes of Acorus and the evolution of monocots.</title>
        <authorList>
            <person name="Ma L."/>
            <person name="Liu K.W."/>
            <person name="Li Z."/>
            <person name="Hsiao Y.Y."/>
            <person name="Qi Y."/>
            <person name="Fu T."/>
            <person name="Tang G.D."/>
            <person name="Zhang D."/>
            <person name="Sun W.H."/>
            <person name="Liu D.K."/>
            <person name="Li Y."/>
            <person name="Chen G.Z."/>
            <person name="Liu X.D."/>
            <person name="Liao X.Y."/>
            <person name="Jiang Y.T."/>
            <person name="Yu X."/>
            <person name="Hao Y."/>
            <person name="Huang J."/>
            <person name="Zhao X.W."/>
            <person name="Ke S."/>
            <person name="Chen Y.Y."/>
            <person name="Wu W.L."/>
            <person name="Hsu J.L."/>
            <person name="Lin Y.F."/>
            <person name="Huang M.D."/>
            <person name="Li C.Y."/>
            <person name="Huang L."/>
            <person name="Wang Z.W."/>
            <person name="Zhao X."/>
            <person name="Zhong W.Y."/>
            <person name="Peng D.H."/>
            <person name="Ahmad S."/>
            <person name="Lan S."/>
            <person name="Zhang J.S."/>
            <person name="Tsai W.C."/>
            <person name="Van de Peer Y."/>
            <person name="Liu Z.J."/>
        </authorList>
    </citation>
    <scope>NUCLEOTIDE SEQUENCE</scope>
    <source>
        <strain evidence="2">CP</strain>
    </source>
</reference>
<organism evidence="2 3">
    <name type="scientific">Acorus calamus</name>
    <name type="common">Sweet flag</name>
    <dbReference type="NCBI Taxonomy" id="4465"/>
    <lineage>
        <taxon>Eukaryota</taxon>
        <taxon>Viridiplantae</taxon>
        <taxon>Streptophyta</taxon>
        <taxon>Embryophyta</taxon>
        <taxon>Tracheophyta</taxon>
        <taxon>Spermatophyta</taxon>
        <taxon>Magnoliopsida</taxon>
        <taxon>Liliopsida</taxon>
        <taxon>Acoraceae</taxon>
        <taxon>Acorus</taxon>
    </lineage>
</organism>
<keyword evidence="3" id="KW-1185">Reference proteome</keyword>
<feature type="compositionally biased region" description="Basic residues" evidence="1">
    <location>
        <begin position="52"/>
        <end position="62"/>
    </location>
</feature>
<evidence type="ECO:0000256" key="1">
    <source>
        <dbReference type="SAM" id="MobiDB-lite"/>
    </source>
</evidence>
<dbReference type="Proteomes" id="UP001180020">
    <property type="component" value="Unassembled WGS sequence"/>
</dbReference>
<evidence type="ECO:0000313" key="2">
    <source>
        <dbReference type="EMBL" id="KAK1326641.1"/>
    </source>
</evidence>
<evidence type="ECO:0000313" key="3">
    <source>
        <dbReference type="Proteomes" id="UP001180020"/>
    </source>
</evidence>
<reference evidence="2" key="2">
    <citation type="submission" date="2023-06" db="EMBL/GenBank/DDBJ databases">
        <authorList>
            <person name="Ma L."/>
            <person name="Liu K.-W."/>
            <person name="Li Z."/>
            <person name="Hsiao Y.-Y."/>
            <person name="Qi Y."/>
            <person name="Fu T."/>
            <person name="Tang G."/>
            <person name="Zhang D."/>
            <person name="Sun W.-H."/>
            <person name="Liu D.-K."/>
            <person name="Li Y."/>
            <person name="Chen G.-Z."/>
            <person name="Liu X.-D."/>
            <person name="Liao X.-Y."/>
            <person name="Jiang Y.-T."/>
            <person name="Yu X."/>
            <person name="Hao Y."/>
            <person name="Huang J."/>
            <person name="Zhao X.-W."/>
            <person name="Ke S."/>
            <person name="Chen Y.-Y."/>
            <person name="Wu W.-L."/>
            <person name="Hsu J.-L."/>
            <person name="Lin Y.-F."/>
            <person name="Huang M.-D."/>
            <person name="Li C.-Y."/>
            <person name="Huang L."/>
            <person name="Wang Z.-W."/>
            <person name="Zhao X."/>
            <person name="Zhong W.-Y."/>
            <person name="Peng D.-H."/>
            <person name="Ahmad S."/>
            <person name="Lan S."/>
            <person name="Zhang J.-S."/>
            <person name="Tsai W.-C."/>
            <person name="Van De Peer Y."/>
            <person name="Liu Z.-J."/>
        </authorList>
    </citation>
    <scope>NUCLEOTIDE SEQUENCE</scope>
    <source>
        <strain evidence="2">CP</strain>
        <tissue evidence="2">Leaves</tissue>
    </source>
</reference>
<sequence>MFLFEKYVPSYKKVGLKVETKNGLSDSNDNLLSDQPHITKRRLKPCHDEKKNHRCRHTKRRTAPAIRPTADLGPSMGRIEAKERAGVVDRRQATYEDQQRDGCNEEGHIELYLDGFEGLLEGETQRVAEEEEDDQQYEEDWIWEG</sequence>
<feature type="region of interest" description="Disordered" evidence="1">
    <location>
        <begin position="47"/>
        <end position="76"/>
    </location>
</feature>
<comment type="caution">
    <text evidence="2">The sequence shown here is derived from an EMBL/GenBank/DDBJ whole genome shotgun (WGS) entry which is preliminary data.</text>
</comment>
<dbReference type="EMBL" id="JAUJYO010000001">
    <property type="protein sequence ID" value="KAK1326641.1"/>
    <property type="molecule type" value="Genomic_DNA"/>
</dbReference>
<dbReference type="AlphaFoldDB" id="A0AAV9FLU5"/>
<proteinExistence type="predicted"/>
<name>A0AAV9FLU5_ACOCL</name>